<accession>Q2JF93</accession>
<dbReference type="AlphaFoldDB" id="Q2JF93"/>
<feature type="compositionally biased region" description="Low complexity" evidence="1">
    <location>
        <begin position="199"/>
        <end position="209"/>
    </location>
</feature>
<evidence type="ECO:0008006" key="5">
    <source>
        <dbReference type="Google" id="ProtNLM"/>
    </source>
</evidence>
<keyword evidence="2" id="KW-1133">Transmembrane helix</keyword>
<keyword evidence="2" id="KW-0812">Transmembrane</keyword>
<dbReference type="OrthoDB" id="9795736at2"/>
<feature type="region of interest" description="Disordered" evidence="1">
    <location>
        <begin position="177"/>
        <end position="348"/>
    </location>
</feature>
<dbReference type="PANTHER" id="PTHR41386">
    <property type="entry name" value="INTEGRAL MEMBRANE PROTEIN-RELATED"/>
    <property type="match status" value="1"/>
</dbReference>
<sequence>MSISTSRTAGRRRACTERLDLPASGRVTLIPRGMDRESVSRFAEAIARFLGTGRYLAIQTCIVIVWIALNIALPLLRWDPYPFILLNLAFSTQAAYAAPLILLAQNRQDDRDRASLAEDRAVAVRMREDTEFLAREIAALRLAQSDAATRQYMRGELAGQLESLRGDIESLVRDAVRVPPQTASDEREPTAARSPSRHGGPTPTPGGAPRETSDPETEGPPATGKPNIGNPERPRRPKHHKRRNTTGVSTTGIPPHSTDAGYATRTGNRENGGPDRKTTPTIATGPTPKTTLDDPTREAGATTHLKNRGVTTHGHHSLSAHTGSSWHSLGKPQPVDSYPGNVHSRHGS</sequence>
<dbReference type="STRING" id="106370.Francci3_0665"/>
<reference evidence="3 4" key="1">
    <citation type="journal article" date="2007" name="Genome Res.">
        <title>Genome characteristics of facultatively symbiotic Frankia sp. strains reflect host range and host plant biogeography.</title>
        <authorList>
            <person name="Normand P."/>
            <person name="Lapierre P."/>
            <person name="Tisa L.S."/>
            <person name="Gogarten J.P."/>
            <person name="Alloisio N."/>
            <person name="Bagnarol E."/>
            <person name="Bassi C.A."/>
            <person name="Berry A.M."/>
            <person name="Bickhart D.M."/>
            <person name="Choisne N."/>
            <person name="Couloux A."/>
            <person name="Cournoyer B."/>
            <person name="Cruveiller S."/>
            <person name="Daubin V."/>
            <person name="Demange N."/>
            <person name="Francino M.P."/>
            <person name="Goltsman E."/>
            <person name="Huang Y."/>
            <person name="Kopp O.R."/>
            <person name="Labarre L."/>
            <person name="Lapidus A."/>
            <person name="Lavire C."/>
            <person name="Marechal J."/>
            <person name="Martinez M."/>
            <person name="Mastronunzio J.E."/>
            <person name="Mullin B.C."/>
            <person name="Niemann J."/>
            <person name="Pujic P."/>
            <person name="Rawnsley T."/>
            <person name="Rouy Z."/>
            <person name="Schenowitz C."/>
            <person name="Sellstedt A."/>
            <person name="Tavares F."/>
            <person name="Tomkins J.P."/>
            <person name="Vallenet D."/>
            <person name="Valverde C."/>
            <person name="Wall L.G."/>
            <person name="Wang Y."/>
            <person name="Medigue C."/>
            <person name="Benson D.R."/>
        </authorList>
    </citation>
    <scope>NUCLEOTIDE SEQUENCE [LARGE SCALE GENOMIC DNA]</scope>
    <source>
        <strain evidence="4">DSM 45818 / CECT 9043 / CcI3</strain>
    </source>
</reference>
<dbReference type="HOGENOM" id="CLU_047939_0_0_11"/>
<dbReference type="PANTHER" id="PTHR41386:SF1">
    <property type="entry name" value="MEMBRANE PROTEIN"/>
    <property type="match status" value="1"/>
</dbReference>
<dbReference type="EMBL" id="CP000249">
    <property type="protein sequence ID" value="ABD10049.1"/>
    <property type="molecule type" value="Genomic_DNA"/>
</dbReference>
<organism evidence="3 4">
    <name type="scientific">Frankia casuarinae (strain DSM 45818 / CECT 9043 / HFP020203 / CcI3)</name>
    <dbReference type="NCBI Taxonomy" id="106370"/>
    <lineage>
        <taxon>Bacteria</taxon>
        <taxon>Bacillati</taxon>
        <taxon>Actinomycetota</taxon>
        <taxon>Actinomycetes</taxon>
        <taxon>Frankiales</taxon>
        <taxon>Frankiaceae</taxon>
        <taxon>Frankia</taxon>
    </lineage>
</organism>
<dbReference type="eggNOG" id="COG4420">
    <property type="taxonomic scope" value="Bacteria"/>
</dbReference>
<evidence type="ECO:0000256" key="1">
    <source>
        <dbReference type="SAM" id="MobiDB-lite"/>
    </source>
</evidence>
<dbReference type="RefSeq" id="WP_011435118.1">
    <property type="nucleotide sequence ID" value="NC_007777.1"/>
</dbReference>
<proteinExistence type="predicted"/>
<evidence type="ECO:0000256" key="2">
    <source>
        <dbReference type="SAM" id="Phobius"/>
    </source>
</evidence>
<feature type="compositionally biased region" description="Polar residues" evidence="1">
    <location>
        <begin position="279"/>
        <end position="290"/>
    </location>
</feature>
<feature type="transmembrane region" description="Helical" evidence="2">
    <location>
        <begin position="55"/>
        <end position="75"/>
    </location>
</feature>
<keyword evidence="2" id="KW-0472">Membrane</keyword>
<feature type="compositionally biased region" description="Basic residues" evidence="1">
    <location>
        <begin position="235"/>
        <end position="244"/>
    </location>
</feature>
<keyword evidence="4" id="KW-1185">Reference proteome</keyword>
<dbReference type="KEGG" id="fra:Francci3_0665"/>
<protein>
    <recommendedName>
        <fullName evidence="5">DUF1003 domain-containing protein</fullName>
    </recommendedName>
</protein>
<gene>
    <name evidence="3" type="ordered locus">Francci3_0665</name>
</gene>
<feature type="transmembrane region" description="Helical" evidence="2">
    <location>
        <begin position="81"/>
        <end position="103"/>
    </location>
</feature>
<dbReference type="InterPro" id="IPR010406">
    <property type="entry name" value="DUF1003"/>
</dbReference>
<evidence type="ECO:0000313" key="3">
    <source>
        <dbReference type="EMBL" id="ABD10049.1"/>
    </source>
</evidence>
<name>Q2JF93_FRACC</name>
<dbReference type="Proteomes" id="UP000001937">
    <property type="component" value="Chromosome"/>
</dbReference>
<dbReference type="Pfam" id="PF06210">
    <property type="entry name" value="DUF1003"/>
    <property type="match status" value="1"/>
</dbReference>
<evidence type="ECO:0000313" key="4">
    <source>
        <dbReference type="Proteomes" id="UP000001937"/>
    </source>
</evidence>